<comment type="caution">
    <text evidence="2">The sequence shown here is derived from an EMBL/GenBank/DDBJ whole genome shotgun (WGS) entry which is preliminary data.</text>
</comment>
<dbReference type="AlphaFoldDB" id="A0A834GW70"/>
<feature type="transmembrane region" description="Helical" evidence="1">
    <location>
        <begin position="32"/>
        <end position="58"/>
    </location>
</feature>
<keyword evidence="1" id="KW-1133">Transmembrane helix</keyword>
<keyword evidence="1" id="KW-0812">Transmembrane</keyword>
<keyword evidence="1" id="KW-0472">Membrane</keyword>
<evidence type="ECO:0000256" key="1">
    <source>
        <dbReference type="SAM" id="Phobius"/>
    </source>
</evidence>
<sequence length="181" mass="19978">MPRSSTSSTSEARLQPDRSPTVVDLEEAKNQFLYLLPVIITNASYYLIPIVAFVFVGHLGGLELVGWILAVSWASVTSFAFMVLLYPISILSFSFSELLITLPDHYLIHKFCGGQKCGVARGCGWQNFEVFSTWEHSIALARLSPSFSGSNTNSMLGPSAFCCLYYAQDGLEWEFTEGANP</sequence>
<evidence type="ECO:0000313" key="3">
    <source>
        <dbReference type="Proteomes" id="UP000626092"/>
    </source>
</evidence>
<dbReference type="OrthoDB" id="2126698at2759"/>
<reference evidence="2" key="1">
    <citation type="submission" date="2019-11" db="EMBL/GenBank/DDBJ databases">
        <authorList>
            <person name="Liu Y."/>
            <person name="Hou J."/>
            <person name="Li T.-Q."/>
            <person name="Guan C.-H."/>
            <person name="Wu X."/>
            <person name="Wu H.-Z."/>
            <person name="Ling F."/>
            <person name="Zhang R."/>
            <person name="Shi X.-G."/>
            <person name="Ren J.-P."/>
            <person name="Chen E.-F."/>
            <person name="Sun J.-M."/>
        </authorList>
    </citation>
    <scope>NUCLEOTIDE SEQUENCE</scope>
    <source>
        <strain evidence="2">Adult_tree_wgs_1</strain>
        <tissue evidence="2">Leaves</tissue>
    </source>
</reference>
<evidence type="ECO:0000313" key="2">
    <source>
        <dbReference type="EMBL" id="KAF7140677.1"/>
    </source>
</evidence>
<protein>
    <submittedName>
        <fullName evidence="2">Uncharacterized protein</fullName>
    </submittedName>
</protein>
<dbReference type="Proteomes" id="UP000626092">
    <property type="component" value="Unassembled WGS sequence"/>
</dbReference>
<keyword evidence="3" id="KW-1185">Reference proteome</keyword>
<gene>
    <name evidence="2" type="ORF">RHSIM_Rhsim06G0199900</name>
</gene>
<feature type="transmembrane region" description="Helical" evidence="1">
    <location>
        <begin position="64"/>
        <end position="86"/>
    </location>
</feature>
<dbReference type="EMBL" id="WJXA01000006">
    <property type="protein sequence ID" value="KAF7140677.1"/>
    <property type="molecule type" value="Genomic_DNA"/>
</dbReference>
<organism evidence="2 3">
    <name type="scientific">Rhododendron simsii</name>
    <name type="common">Sims's rhododendron</name>
    <dbReference type="NCBI Taxonomy" id="118357"/>
    <lineage>
        <taxon>Eukaryota</taxon>
        <taxon>Viridiplantae</taxon>
        <taxon>Streptophyta</taxon>
        <taxon>Embryophyta</taxon>
        <taxon>Tracheophyta</taxon>
        <taxon>Spermatophyta</taxon>
        <taxon>Magnoliopsida</taxon>
        <taxon>eudicotyledons</taxon>
        <taxon>Gunneridae</taxon>
        <taxon>Pentapetalae</taxon>
        <taxon>asterids</taxon>
        <taxon>Ericales</taxon>
        <taxon>Ericaceae</taxon>
        <taxon>Ericoideae</taxon>
        <taxon>Rhodoreae</taxon>
        <taxon>Rhododendron</taxon>
    </lineage>
</organism>
<accession>A0A834GW70</accession>
<name>A0A834GW70_RHOSS</name>
<proteinExistence type="predicted"/>